<feature type="compositionally biased region" description="Polar residues" evidence="1">
    <location>
        <begin position="257"/>
        <end position="272"/>
    </location>
</feature>
<comment type="caution">
    <text evidence="2">The sequence shown here is derived from an EMBL/GenBank/DDBJ whole genome shotgun (WGS) entry which is preliminary data.</text>
</comment>
<gene>
    <name evidence="2" type="ORF">EKE94_01770</name>
</gene>
<feature type="compositionally biased region" description="Low complexity" evidence="1">
    <location>
        <begin position="33"/>
        <end position="45"/>
    </location>
</feature>
<evidence type="ECO:0000313" key="2">
    <source>
        <dbReference type="EMBL" id="RVV99438.1"/>
    </source>
</evidence>
<dbReference type="GO" id="GO:0005975">
    <property type="term" value="P:carbohydrate metabolic process"/>
    <property type="evidence" value="ECO:0007669"/>
    <property type="project" value="InterPro"/>
</dbReference>
<reference evidence="2 3" key="1">
    <citation type="submission" date="2018-11" db="EMBL/GenBank/DDBJ databases">
        <title>Mesobaculum littorinae gen. nov., sp. nov., isolated from Littorina scabra that represents a novel genus of the order Rhodobacteraceae.</title>
        <authorList>
            <person name="Li F."/>
        </authorList>
    </citation>
    <scope>NUCLEOTIDE SEQUENCE [LARGE SCALE GENOMIC DNA]</scope>
    <source>
        <strain evidence="2 3">M0103</strain>
    </source>
</reference>
<feature type="compositionally biased region" description="Low complexity" evidence="1">
    <location>
        <begin position="282"/>
        <end position="306"/>
    </location>
</feature>
<feature type="region of interest" description="Disordered" evidence="1">
    <location>
        <begin position="472"/>
        <end position="493"/>
    </location>
</feature>
<protein>
    <recommendedName>
        <fullName evidence="4">Divergent polysaccharide deacetylase</fullName>
    </recommendedName>
</protein>
<feature type="compositionally biased region" description="Basic and acidic residues" evidence="1">
    <location>
        <begin position="137"/>
        <end position="146"/>
    </location>
</feature>
<dbReference type="Proteomes" id="UP000285908">
    <property type="component" value="Unassembled WGS sequence"/>
</dbReference>
<feature type="compositionally biased region" description="Low complexity" evidence="1">
    <location>
        <begin position="314"/>
        <end position="327"/>
    </location>
</feature>
<dbReference type="InterPro" id="IPR006837">
    <property type="entry name" value="Divergent_DAC"/>
</dbReference>
<organism evidence="2 3">
    <name type="scientific">Mesobaculum littorinae</name>
    <dbReference type="NCBI Taxonomy" id="2486419"/>
    <lineage>
        <taxon>Bacteria</taxon>
        <taxon>Pseudomonadati</taxon>
        <taxon>Pseudomonadota</taxon>
        <taxon>Alphaproteobacteria</taxon>
        <taxon>Rhodobacterales</taxon>
        <taxon>Roseobacteraceae</taxon>
        <taxon>Mesobaculum</taxon>
    </lineage>
</organism>
<feature type="compositionally biased region" description="Pro residues" evidence="1">
    <location>
        <begin position="408"/>
        <end position="417"/>
    </location>
</feature>
<dbReference type="InterPro" id="IPR011330">
    <property type="entry name" value="Glyco_hydro/deAcase_b/a-brl"/>
</dbReference>
<evidence type="ECO:0000256" key="1">
    <source>
        <dbReference type="SAM" id="MobiDB-lite"/>
    </source>
</evidence>
<feature type="region of interest" description="Disordered" evidence="1">
    <location>
        <begin position="32"/>
        <end position="455"/>
    </location>
</feature>
<evidence type="ECO:0008006" key="4">
    <source>
        <dbReference type="Google" id="ProtNLM"/>
    </source>
</evidence>
<evidence type="ECO:0000313" key="3">
    <source>
        <dbReference type="Proteomes" id="UP000285908"/>
    </source>
</evidence>
<dbReference type="RefSeq" id="WP_127904880.1">
    <property type="nucleotide sequence ID" value="NZ_RQXX01000001.1"/>
</dbReference>
<dbReference type="OrthoDB" id="7658418at2"/>
<feature type="compositionally biased region" description="Low complexity" evidence="1">
    <location>
        <begin position="218"/>
        <end position="238"/>
    </location>
</feature>
<dbReference type="SUPFAM" id="SSF88713">
    <property type="entry name" value="Glycoside hydrolase/deacetylase"/>
    <property type="match status" value="1"/>
</dbReference>
<feature type="compositionally biased region" description="Low complexity" evidence="1">
    <location>
        <begin position="396"/>
        <end position="407"/>
    </location>
</feature>
<name>A0A438AL33_9RHOB</name>
<dbReference type="Pfam" id="PF04748">
    <property type="entry name" value="Polysacc_deac_2"/>
    <property type="match status" value="1"/>
</dbReference>
<feature type="compositionally biased region" description="Low complexity" evidence="1">
    <location>
        <begin position="122"/>
        <end position="135"/>
    </location>
</feature>
<dbReference type="AlphaFoldDB" id="A0A438AL33"/>
<accession>A0A438AL33</accession>
<feature type="compositionally biased region" description="Low complexity" evidence="1">
    <location>
        <begin position="341"/>
        <end position="362"/>
    </location>
</feature>
<dbReference type="Gene3D" id="3.20.20.370">
    <property type="entry name" value="Glycoside hydrolase/deacetylase"/>
    <property type="match status" value="1"/>
</dbReference>
<feature type="compositionally biased region" description="Low complexity" evidence="1">
    <location>
        <begin position="370"/>
        <end position="380"/>
    </location>
</feature>
<proteinExistence type="predicted"/>
<sequence length="734" mass="72177">MGRGFLAGMMWGCVVAAGMVVLVAGLTPEREAPGTAAAPQAGTAEVPPGTGFTEGLADREPVLPEGDTAPATADAPRLPQPMPEPRPDAATSDSPAAVPQIAGADTDLSEPPDAPQGPEAGAPSTPDVAPDAAPAPRRPERAERPASEAGAPPVSDGPAAPPVQAPRLQSAARAPTSPNASDEPAPTSPSGGDQPTDFAALTPPEAGRALDAPVTEDAPGAPDAGPAAAVPTAPRPGAIDASPGSVPNADAPADNLLSGTATPSAPQRQDTPGTPARPPSEGPAAPRAPEAPADVPADASPPAGGDDGPRAQSERTASAAATEALSAPLRPGRAGDEARLPDSATPSAPSAPTLAPDLPSDADAPDAEAEAGLASASPADEAARGPRVDFGGAGAGPEAPSGEVPPGVDGPPAPAAPGPELLAETQIPANPDSEGPAAPRAPAPETPLSDLPAGLAPTIEAGADAAPIRVGEAPEAPPLVPGVGGGGPALSAPDMAEFEAGATEAGPSGPQEGTVEAGDALDRYAAEFAAPGDQPLVAVLLLDEGGPLPDLDMPVTLVIDAQSADAAGRAAAFRAMGQEVMVTPAFPDSAGGAGAALAAARRAVPEAVAVFDPPTATAYPARRDMLEEMLDGIDVAGLGYVSGARGLDSALRLARGLGVPAATVYRDIDGEGQTQAAVKRFLDQAAFRARQEEALILIGRTRPETISGLQEWVDGSRAQRVTLSPVSAVLRALR</sequence>
<dbReference type="EMBL" id="RQXX01000001">
    <property type="protein sequence ID" value="RVV99438.1"/>
    <property type="molecule type" value="Genomic_DNA"/>
</dbReference>
<keyword evidence="3" id="KW-1185">Reference proteome</keyword>